<keyword evidence="3" id="KW-1185">Reference proteome</keyword>
<dbReference type="AlphaFoldDB" id="A0A328NXV9"/>
<protein>
    <submittedName>
        <fullName evidence="2">Uncharacterized protein</fullName>
    </submittedName>
</protein>
<sequence>MLIHDSELLIKTVKYSIIDLFAVFVLGAYLLALFKDRLPYGRVEQLRRLGWLLVGIAFLLIGLGMLMLTFHQLDEGVATRISRDGSRVSASFSSEPMMFVFIVAFEIFFSGFFAFIGFGYLKLFRSMGDP</sequence>
<proteinExistence type="predicted"/>
<feature type="transmembrane region" description="Helical" evidence="1">
    <location>
        <begin position="97"/>
        <end position="121"/>
    </location>
</feature>
<keyword evidence="1" id="KW-0812">Transmembrane</keyword>
<dbReference type="Proteomes" id="UP000248926">
    <property type="component" value="Unassembled WGS sequence"/>
</dbReference>
<dbReference type="EMBL" id="NFZS01000004">
    <property type="protein sequence ID" value="RAO75027.1"/>
    <property type="molecule type" value="Genomic_DNA"/>
</dbReference>
<evidence type="ECO:0000313" key="3">
    <source>
        <dbReference type="Proteomes" id="UP000248926"/>
    </source>
</evidence>
<evidence type="ECO:0000256" key="1">
    <source>
        <dbReference type="SAM" id="Phobius"/>
    </source>
</evidence>
<evidence type="ECO:0000313" key="2">
    <source>
        <dbReference type="EMBL" id="RAO75027.1"/>
    </source>
</evidence>
<reference evidence="2 3" key="1">
    <citation type="journal article" date="2018" name="Genet. Mol. Biol.">
        <title>The genome sequence of Dyella jiangningensis FCAV SCS01 from a lignocellulose-decomposing microbial consortium metagenome reveals potential for biotechnological applications.</title>
        <authorList>
            <person name="Desiderato J.G."/>
            <person name="Alvarenga D.O."/>
            <person name="Constancio M.T.L."/>
            <person name="Alves L.M.C."/>
            <person name="Varani A.M."/>
        </authorList>
    </citation>
    <scope>NUCLEOTIDE SEQUENCE [LARGE SCALE GENOMIC DNA]</scope>
    <source>
        <strain evidence="2 3">FCAV SCS01</strain>
    </source>
</reference>
<dbReference type="RefSeq" id="WP_111983521.1">
    <property type="nucleotide sequence ID" value="NZ_NFZS01000004.1"/>
</dbReference>
<feature type="transmembrane region" description="Helical" evidence="1">
    <location>
        <begin position="15"/>
        <end position="34"/>
    </location>
</feature>
<keyword evidence="1" id="KW-1133">Transmembrane helix</keyword>
<name>A0A328NXV9_9GAMM</name>
<organism evidence="2 3">
    <name type="scientific">Dyella jiangningensis</name>
    <dbReference type="NCBI Taxonomy" id="1379159"/>
    <lineage>
        <taxon>Bacteria</taxon>
        <taxon>Pseudomonadati</taxon>
        <taxon>Pseudomonadota</taxon>
        <taxon>Gammaproteobacteria</taxon>
        <taxon>Lysobacterales</taxon>
        <taxon>Rhodanobacteraceae</taxon>
        <taxon>Dyella</taxon>
    </lineage>
</organism>
<feature type="transmembrane region" description="Helical" evidence="1">
    <location>
        <begin position="46"/>
        <end position="70"/>
    </location>
</feature>
<accession>A0A328NXV9</accession>
<gene>
    <name evidence="2" type="ORF">CA260_12985</name>
</gene>
<keyword evidence="1" id="KW-0472">Membrane</keyword>
<comment type="caution">
    <text evidence="2">The sequence shown here is derived from an EMBL/GenBank/DDBJ whole genome shotgun (WGS) entry which is preliminary data.</text>
</comment>